<proteinExistence type="predicted"/>
<evidence type="ECO:0008006" key="4">
    <source>
        <dbReference type="Google" id="ProtNLM"/>
    </source>
</evidence>
<gene>
    <name evidence="2" type="ORF">N7476_000136</name>
</gene>
<sequence length="180" mass="19719">MIRISILILLAAITVSSYEGYLGGQLPKVYHVSNSNYTYIPELAFQEFNGIIAGKQNASHDLFTGPETPGVERRYNTNQLAFSLIGDSGRDGYLINTDGACRSGSHAPWRYIAVYYAGEGYMTFWKSTVCNGHKGSFNPVCNDQDDAGQICDFTFEPSSFRAYSGCHRQYASGGCSSTSP</sequence>
<accession>A0A9W9QDZ4</accession>
<keyword evidence="3" id="KW-1185">Reference proteome</keyword>
<dbReference type="Proteomes" id="UP001147746">
    <property type="component" value="Unassembled WGS sequence"/>
</dbReference>
<comment type="caution">
    <text evidence="2">The sequence shown here is derived from an EMBL/GenBank/DDBJ whole genome shotgun (WGS) entry which is preliminary data.</text>
</comment>
<dbReference type="AlphaFoldDB" id="A0A9W9QDZ4"/>
<keyword evidence="1" id="KW-0732">Signal</keyword>
<feature type="chain" id="PRO_5040864729" description="Secreted protein" evidence="1">
    <location>
        <begin position="18"/>
        <end position="180"/>
    </location>
</feature>
<evidence type="ECO:0000313" key="3">
    <source>
        <dbReference type="Proteomes" id="UP001147746"/>
    </source>
</evidence>
<protein>
    <recommendedName>
        <fullName evidence="4">Secreted protein</fullName>
    </recommendedName>
</protein>
<evidence type="ECO:0000256" key="1">
    <source>
        <dbReference type="SAM" id="SignalP"/>
    </source>
</evidence>
<reference evidence="2" key="2">
    <citation type="journal article" date="2023" name="IMA Fungus">
        <title>Comparative genomic study of the Penicillium genus elucidates a diverse pangenome and 15 lateral gene transfer events.</title>
        <authorList>
            <person name="Petersen C."/>
            <person name="Sorensen T."/>
            <person name="Nielsen M.R."/>
            <person name="Sondergaard T.E."/>
            <person name="Sorensen J.L."/>
            <person name="Fitzpatrick D.A."/>
            <person name="Frisvad J.C."/>
            <person name="Nielsen K.L."/>
        </authorList>
    </citation>
    <scope>NUCLEOTIDE SEQUENCE</scope>
    <source>
        <strain evidence="2">IBT 21472</strain>
    </source>
</reference>
<name>A0A9W9QDZ4_9EURO</name>
<feature type="signal peptide" evidence="1">
    <location>
        <begin position="1"/>
        <end position="17"/>
    </location>
</feature>
<dbReference type="EMBL" id="JAPZBO010000001">
    <property type="protein sequence ID" value="KAJ5330353.1"/>
    <property type="molecule type" value="Genomic_DNA"/>
</dbReference>
<reference evidence="2" key="1">
    <citation type="submission" date="2022-12" db="EMBL/GenBank/DDBJ databases">
        <authorList>
            <person name="Petersen C."/>
        </authorList>
    </citation>
    <scope>NUCLEOTIDE SEQUENCE</scope>
    <source>
        <strain evidence="2">IBT 21472</strain>
    </source>
</reference>
<organism evidence="2 3">
    <name type="scientific">Penicillium atrosanguineum</name>
    <dbReference type="NCBI Taxonomy" id="1132637"/>
    <lineage>
        <taxon>Eukaryota</taxon>
        <taxon>Fungi</taxon>
        <taxon>Dikarya</taxon>
        <taxon>Ascomycota</taxon>
        <taxon>Pezizomycotina</taxon>
        <taxon>Eurotiomycetes</taxon>
        <taxon>Eurotiomycetidae</taxon>
        <taxon>Eurotiales</taxon>
        <taxon>Aspergillaceae</taxon>
        <taxon>Penicillium</taxon>
    </lineage>
</organism>
<evidence type="ECO:0000313" key="2">
    <source>
        <dbReference type="EMBL" id="KAJ5330353.1"/>
    </source>
</evidence>